<evidence type="ECO:0000313" key="2">
    <source>
        <dbReference type="RefSeq" id="XP_042637455.1"/>
    </source>
</evidence>
<gene>
    <name evidence="2" type="primary">SCGB1A1</name>
</gene>
<sequence>MKLAVMLALVSLALCCSTASATVCRAFLQVIEHLVMGTLSDFEDAIEPFHPDLDMKEAGALMKMSLDKLPRQAKDSLMKLTRERTYECAQGWLQGDQPGAGSYGVVVSSG</sequence>
<evidence type="ECO:0000313" key="1">
    <source>
        <dbReference type="Proteomes" id="UP000694850"/>
    </source>
</evidence>
<protein>
    <submittedName>
        <fullName evidence="2">Uteroglobin</fullName>
    </submittedName>
</protein>
<keyword evidence="1" id="KW-1185">Reference proteome</keyword>
<dbReference type="RefSeq" id="XP_042637455.1">
    <property type="nucleotide sequence ID" value="XM_042781521.1"/>
</dbReference>
<organism evidence="1 2">
    <name type="scientific">Orycteropus afer afer</name>
    <dbReference type="NCBI Taxonomy" id="1230840"/>
    <lineage>
        <taxon>Eukaryota</taxon>
        <taxon>Metazoa</taxon>
        <taxon>Chordata</taxon>
        <taxon>Craniata</taxon>
        <taxon>Vertebrata</taxon>
        <taxon>Euteleostomi</taxon>
        <taxon>Mammalia</taxon>
        <taxon>Eutheria</taxon>
        <taxon>Afrotheria</taxon>
        <taxon>Tubulidentata</taxon>
        <taxon>Orycteropodidae</taxon>
        <taxon>Orycteropus</taxon>
    </lineage>
</organism>
<proteinExistence type="predicted"/>
<name>A0AC54Z7F6_ORYAF</name>
<reference evidence="2" key="1">
    <citation type="submission" date="2025-08" db="UniProtKB">
        <authorList>
            <consortium name="RefSeq"/>
        </authorList>
    </citation>
    <scope>IDENTIFICATION</scope>
</reference>
<dbReference type="Proteomes" id="UP000694850">
    <property type="component" value="Unplaced"/>
</dbReference>
<accession>A0AC54Z7F6</accession>